<feature type="transmembrane region" description="Helical" evidence="1">
    <location>
        <begin position="150"/>
        <end position="169"/>
    </location>
</feature>
<evidence type="ECO:0000256" key="1">
    <source>
        <dbReference type="SAM" id="Phobius"/>
    </source>
</evidence>
<keyword evidence="1" id="KW-0472">Membrane</keyword>
<keyword evidence="1" id="KW-0812">Transmembrane</keyword>
<dbReference type="RefSeq" id="WP_132662420.1">
    <property type="nucleotide sequence ID" value="NZ_SMBJ01000015.1"/>
</dbReference>
<dbReference type="OrthoDB" id="100177at2"/>
<evidence type="ECO:0000313" key="2">
    <source>
        <dbReference type="EMBL" id="TCU17848.1"/>
    </source>
</evidence>
<reference evidence="2 3" key="1">
    <citation type="submission" date="2019-03" db="EMBL/GenBank/DDBJ databases">
        <title>Genomic Encyclopedia of Type Strains, Phase IV (KMG-V): Genome sequencing to study the core and pangenomes of soil and plant-associated prokaryotes.</title>
        <authorList>
            <person name="Whitman W."/>
        </authorList>
    </citation>
    <scope>NUCLEOTIDE SEQUENCE [LARGE SCALE GENOMIC DNA]</scope>
    <source>
        <strain evidence="2 3">Gr42</strain>
    </source>
</reference>
<name>A0A4R3Q8Z9_9HYPH</name>
<organism evidence="2 3">
    <name type="scientific">Rhizobium azibense</name>
    <dbReference type="NCBI Taxonomy" id="1136135"/>
    <lineage>
        <taxon>Bacteria</taxon>
        <taxon>Pseudomonadati</taxon>
        <taxon>Pseudomonadota</taxon>
        <taxon>Alphaproteobacteria</taxon>
        <taxon>Hyphomicrobiales</taxon>
        <taxon>Rhizobiaceae</taxon>
        <taxon>Rhizobium/Agrobacterium group</taxon>
        <taxon>Rhizobium</taxon>
    </lineage>
</organism>
<sequence length="318" mass="34749">MGSENGEEGHASRDSASVRAQLDRILESAEFQVPERGRRFLRYIVEETLEGRAEQLKACRIAHAVFGRDASFDAQNDPVVRIEAGRIRRALERYYLVCGRNDPIRITIPKGGYAPRFLVGEKRCIAGEAAAQQDGENMRRQTGPTTYRDLLLPIGLPVLLGIMAVLAVIRPLESYFLPPEPSPATAASTLTSRVTILVEPFVAVGGTAHADDLARELTDQLIGNLSKVENIVVSNSNHPGTETAGLLFNIQGSALVEGEVVHLHVRLIDGADGAVVWAKQYDREQRNQIVLDIEHEIAAQVAMEISNSRKLSDAGTDP</sequence>
<dbReference type="Proteomes" id="UP000295547">
    <property type="component" value="Unassembled WGS sequence"/>
</dbReference>
<keyword evidence="3" id="KW-1185">Reference proteome</keyword>
<keyword evidence="1" id="KW-1133">Transmembrane helix</keyword>
<proteinExistence type="predicted"/>
<evidence type="ECO:0000313" key="3">
    <source>
        <dbReference type="Proteomes" id="UP000295547"/>
    </source>
</evidence>
<comment type="caution">
    <text evidence="2">The sequence shown here is derived from an EMBL/GenBank/DDBJ whole genome shotgun (WGS) entry which is preliminary data.</text>
</comment>
<dbReference type="AlphaFoldDB" id="A0A4R3Q8Z9"/>
<dbReference type="EMBL" id="SMBJ01000015">
    <property type="protein sequence ID" value="TCU17848.1"/>
    <property type="molecule type" value="Genomic_DNA"/>
</dbReference>
<gene>
    <name evidence="2" type="ORF">EV130_11545</name>
</gene>
<accession>A0A4R3Q8Z9</accession>
<protein>
    <submittedName>
        <fullName evidence="2">TolB-like protein</fullName>
    </submittedName>
</protein>